<name>A0A8T0SL92_PANVG</name>
<protein>
    <submittedName>
        <fullName evidence="1">Uncharacterized protein</fullName>
    </submittedName>
</protein>
<reference evidence="1" key="1">
    <citation type="submission" date="2020-05" db="EMBL/GenBank/DDBJ databases">
        <title>WGS assembly of Panicum virgatum.</title>
        <authorList>
            <person name="Lovell J.T."/>
            <person name="Jenkins J."/>
            <person name="Shu S."/>
            <person name="Juenger T.E."/>
            <person name="Schmutz J."/>
        </authorList>
    </citation>
    <scope>NUCLEOTIDE SEQUENCE</scope>
    <source>
        <strain evidence="1">AP13</strain>
    </source>
</reference>
<comment type="caution">
    <text evidence="1">The sequence shown here is derived from an EMBL/GenBank/DDBJ whole genome shotgun (WGS) entry which is preliminary data.</text>
</comment>
<evidence type="ECO:0000313" key="2">
    <source>
        <dbReference type="Proteomes" id="UP000823388"/>
    </source>
</evidence>
<dbReference type="EMBL" id="CM029045">
    <property type="protein sequence ID" value="KAG2599310.1"/>
    <property type="molecule type" value="Genomic_DNA"/>
</dbReference>
<accession>A0A8T0SL92</accession>
<sequence>MVAAVRHPHRQNKNWRITLATQMEAWSFPPQISLRGWAGHSSVTYGSYDGNNTSRTCYWLLMMHCRRDETAQRACKRLESPAGPAGA</sequence>
<organism evidence="1 2">
    <name type="scientific">Panicum virgatum</name>
    <name type="common">Blackwell switchgrass</name>
    <dbReference type="NCBI Taxonomy" id="38727"/>
    <lineage>
        <taxon>Eukaryota</taxon>
        <taxon>Viridiplantae</taxon>
        <taxon>Streptophyta</taxon>
        <taxon>Embryophyta</taxon>
        <taxon>Tracheophyta</taxon>
        <taxon>Spermatophyta</taxon>
        <taxon>Magnoliopsida</taxon>
        <taxon>Liliopsida</taxon>
        <taxon>Poales</taxon>
        <taxon>Poaceae</taxon>
        <taxon>PACMAD clade</taxon>
        <taxon>Panicoideae</taxon>
        <taxon>Panicodae</taxon>
        <taxon>Paniceae</taxon>
        <taxon>Panicinae</taxon>
        <taxon>Panicum</taxon>
        <taxon>Panicum sect. Hiantes</taxon>
    </lineage>
</organism>
<dbReference type="AlphaFoldDB" id="A0A8T0SL92"/>
<dbReference type="Proteomes" id="UP000823388">
    <property type="component" value="Chromosome 5K"/>
</dbReference>
<gene>
    <name evidence="1" type="ORF">PVAP13_5KG447500</name>
</gene>
<proteinExistence type="predicted"/>
<evidence type="ECO:0000313" key="1">
    <source>
        <dbReference type="EMBL" id="KAG2599310.1"/>
    </source>
</evidence>
<keyword evidence="2" id="KW-1185">Reference proteome</keyword>